<dbReference type="Gene3D" id="2.60.120.920">
    <property type="match status" value="1"/>
</dbReference>
<comment type="caution">
    <text evidence="2">The sequence shown here is derived from an EMBL/GenBank/DDBJ whole genome shotgun (WGS) entry which is preliminary data.</text>
</comment>
<evidence type="ECO:0000313" key="2">
    <source>
        <dbReference type="EMBL" id="ETO04412.1"/>
    </source>
</evidence>
<organism evidence="2 3">
    <name type="scientific">Reticulomyxa filosa</name>
    <dbReference type="NCBI Taxonomy" id="46433"/>
    <lineage>
        <taxon>Eukaryota</taxon>
        <taxon>Sar</taxon>
        <taxon>Rhizaria</taxon>
        <taxon>Retaria</taxon>
        <taxon>Foraminifera</taxon>
        <taxon>Monothalamids</taxon>
        <taxon>Reticulomyxidae</taxon>
        <taxon>Reticulomyxa</taxon>
    </lineage>
</organism>
<sequence length="394" mass="44315">MDDVKPPLQIKAVRRCPLPLDVDSHKLRFEIELAKPLSQSGAADIHDDGDDDDNDNGNNNGNGNDNGKTNGNSNGNNTNCNTNATTNTNTNSNTNSNSNGSSHDSHDLSCHFNVHVMTSENSFGVLLCNGKVECQWKEGGDHVWFEIEEQTLSSWAVVRNTKEALPAYQLSVALKWAEDSSSPLDDVFRCTFRPAYYWIHAGTNHPVQQYKREYIQWFVNQTHLQQVEHGSLVFDDDRVVLTIQNIKSSKQSQSQLQSQQQLQKSPVLFRATQTWSSGLHFFTVYCASSSRSSADNSKCSGIGIIGKETKRMYLYFENGGVGTIADKKIEKCFPQSLMPWKAKDEVVVLLNCDSAKVRFYCNNQFQCECDIQPNVSYFPLVFVASDYDYTFHLN</sequence>
<accession>X6LTJ5</accession>
<dbReference type="InterPro" id="IPR013320">
    <property type="entry name" value="ConA-like_dom_sf"/>
</dbReference>
<name>X6LTJ5_RETFI</name>
<feature type="region of interest" description="Disordered" evidence="1">
    <location>
        <begin position="38"/>
        <end position="104"/>
    </location>
</feature>
<proteinExistence type="predicted"/>
<protein>
    <submittedName>
        <fullName evidence="2">Minor serine proteinase</fullName>
    </submittedName>
</protein>
<dbReference type="InterPro" id="IPR043136">
    <property type="entry name" value="B30.2/SPRY_sf"/>
</dbReference>
<reference evidence="2 3" key="1">
    <citation type="journal article" date="2013" name="Curr. Biol.">
        <title>The Genome of the Foraminiferan Reticulomyxa filosa.</title>
        <authorList>
            <person name="Glockner G."/>
            <person name="Hulsmann N."/>
            <person name="Schleicher M."/>
            <person name="Noegel A.A."/>
            <person name="Eichinger L."/>
            <person name="Gallinger C."/>
            <person name="Pawlowski J."/>
            <person name="Sierra R."/>
            <person name="Euteneuer U."/>
            <person name="Pillet L."/>
            <person name="Moustafa A."/>
            <person name="Platzer M."/>
            <person name="Groth M."/>
            <person name="Szafranski K."/>
            <person name="Schliwa M."/>
        </authorList>
    </citation>
    <scope>NUCLEOTIDE SEQUENCE [LARGE SCALE GENOMIC DNA]</scope>
</reference>
<keyword evidence="3" id="KW-1185">Reference proteome</keyword>
<dbReference type="Proteomes" id="UP000023152">
    <property type="component" value="Unassembled WGS sequence"/>
</dbReference>
<gene>
    <name evidence="2" type="ORF">RFI_32985</name>
</gene>
<evidence type="ECO:0000256" key="1">
    <source>
        <dbReference type="SAM" id="MobiDB-lite"/>
    </source>
</evidence>
<dbReference type="AlphaFoldDB" id="X6LTJ5"/>
<dbReference type="SUPFAM" id="SSF49899">
    <property type="entry name" value="Concanavalin A-like lectins/glucanases"/>
    <property type="match status" value="1"/>
</dbReference>
<dbReference type="EMBL" id="ASPP01029403">
    <property type="protein sequence ID" value="ETO04412.1"/>
    <property type="molecule type" value="Genomic_DNA"/>
</dbReference>
<feature type="compositionally biased region" description="Low complexity" evidence="1">
    <location>
        <begin position="56"/>
        <end position="102"/>
    </location>
</feature>
<evidence type="ECO:0000313" key="3">
    <source>
        <dbReference type="Proteomes" id="UP000023152"/>
    </source>
</evidence>